<evidence type="ECO:0000313" key="5">
    <source>
        <dbReference type="Proteomes" id="UP000019486"/>
    </source>
</evidence>
<evidence type="ECO:0000259" key="2">
    <source>
        <dbReference type="Pfam" id="PF09327"/>
    </source>
</evidence>
<accession>W9GZ75</accession>
<keyword evidence="5" id="KW-1185">Reference proteome</keyword>
<keyword evidence="1" id="KW-0472">Membrane</keyword>
<feature type="transmembrane region" description="Helical" evidence="1">
    <location>
        <begin position="110"/>
        <end position="134"/>
    </location>
</feature>
<feature type="domain" description="Tip attachment protein J central straight fiber" evidence="2">
    <location>
        <begin position="1761"/>
        <end position="1849"/>
    </location>
</feature>
<feature type="domain" description="Tip attachment protein J HDII-ins2" evidence="3">
    <location>
        <begin position="279"/>
        <end position="401"/>
    </location>
</feature>
<dbReference type="PATRIC" id="fig|1385369.3.peg.6218"/>
<sequence length="1872" mass="197900">MMDGLSVLDGEILPPETRLPVGQIRVIAAPRPFAADRVEALVPAPATLVECAEAAGIDLRRQHCLIWLGPHQVPQALAHRIRPRTGVTVVFRAVATGGGGGGGKNPLRTILTLAVMAAAFAFAGPLAGALSSSLGLGLTATGTGMALLTGAISGAIGLVGSLAINALAPPPKARIDSRGASVRDDPVYGIAGAANRLRPYEPMPVILGRRRHVCDFAAQPYREMIGDDIYYRMLFVVGLGRYDVSAHQFGDTALTAYEGVEIDVRQPGDPAHTLFPGSAAETSVGTQLKAGVAVERAAPAGADELAVEIEFPRGLVEYNDRGDRVERIVSIEVAYRASGGNWTVVETRTVTASRANAVRVTVTWPVARGDYTVRLTRITGDSTSDRVADESWWNILRRFRNEAPLSDTVMTNATTIALRVKASGQLQGQLPAFSVLVTSILPDYDHATGQWIDRATTNPASLYRHVLQAPFGRVPVGDDRLDLSSLIEFHDWCRIQGWSYSSVVGGQTERELLDDIASAGRAAFAMPSGRYGVLIDRPRAASVHLLTPRNSWGFSSVKTFRRDLHALRVSFVSEAAGWRRDQITVYADGYDATNATVFEALDLGDGITDADLAWRHGRYHLACLILRPETYTVYQDVEHIVVARGDPVDVAHDVLVVGLAQARIKAVIIVGELATGVDLDDTVEMVEGQDYGLSIRLGRGRPNRLAAVVTAPGETSVLTFVDPIPADLLRRDLLVAFGRLGRETLACVVKAIEPGPDLSAKLTLVDMAPAVHTADGEAIPDYDPGISFADVVAPSQPRGSESLYWSAGTRRTKLTWLWRPTASALRHRLRIAGADGLWRQALESAAGRLEILDAEEGEHRIEVIAEGADGRLSVPASASYMVEGEGLAPGAPAALAAIGGHREIVVTCTAPADRDVASITLISASVDDWTVALPVATTPATPLARVTLRQGNLRGLVTHYLWAYAVDAGGNRGPLNSTLGTVATTEQLSHDDLANQVVERSTLVPDLLETIELIDTTDLFNEVDGVRVPTVPTITGGLIGQINTLVPDFQSARIRLTKVETTATDVADRLESVKVEVRHQLGEALLSLHASQQETSSLLRDAGIRTDPATGKVVLYALESYRGENDARVNNVTVTLDAIKASVLTKASVTYVDNVLAAAVLGEADLALFQGVTLRLTTAETAIDGLTATVSFKASQTSVDAQATRLTSAETTIDGLSAALQLAATKVELNGESERLTTAETAIDALAGKISNEVVAIERLAVTQTAGDERTLAALVASAEGDQAARTSVARARTDLTAAIVDGLAAEAASRLELSGTVGDVQAALVAESQIRVTAIAAVASDVETIQVELGSALTQITNERRSRIDGDTATAQETRSLIAVASDTSAELTLLALVAEAEGGERVRANLAYAREELTTAIAEGVSAAATASLQLTARIDDVDAEIADVRTATANALTAEATAREAVAARVATAEETIGDHGTRLTTNEAAIESERSARADALTAEATARELVAATVATRNRTYRQPTAPAAGLDGDIWYDADDGNRSYRWEAGGWVETSDTRIAGTEAGLQDERQARADAVSAEATARELVAARVTTAEGTIGDHGTRLTTNESAIETVRRTSADALGAQASESKSLVAVAQRRADEGDVGQQLETIAQERGIALLKQDLLTRVIEGELAEAHQRGLLGAKIAEAAAALLSEAETRVTTTSALARRIDEAAVRLDSTTVAVATERQARIDEDRAIGERIDQVQVVADNGTAAVQQVATAVSNLTDQLSAKYEVKVQTVAGGRKVFAGIGVSADATLGSEVAVLADRFLVVNLDGSEVRAPFVVSGGKVSIADGFIELLTAVKLRSTDDKFVLDFDGKSLSMTV</sequence>
<dbReference type="STRING" id="1385369.N825_25450"/>
<dbReference type="EMBL" id="AVFL01000036">
    <property type="protein sequence ID" value="EWY36783.1"/>
    <property type="molecule type" value="Genomic_DNA"/>
</dbReference>
<dbReference type="OrthoDB" id="7349961at2"/>
<evidence type="ECO:0000259" key="3">
    <source>
        <dbReference type="Pfam" id="PF24801"/>
    </source>
</evidence>
<dbReference type="Pfam" id="PF24801">
    <property type="entry name" value="FNIII-A_GpJ"/>
    <property type="match status" value="1"/>
</dbReference>
<dbReference type="InterPro" id="IPR015406">
    <property type="entry name" value="GpJ_CSF"/>
</dbReference>
<keyword evidence="1" id="KW-1133">Transmembrane helix</keyword>
<reference evidence="4 5" key="1">
    <citation type="submission" date="2013-08" db="EMBL/GenBank/DDBJ databases">
        <title>The genome sequence of Skermanella stibiiresistens.</title>
        <authorList>
            <person name="Zhu W."/>
            <person name="Wang G."/>
        </authorList>
    </citation>
    <scope>NUCLEOTIDE SEQUENCE [LARGE SCALE GENOMIC DNA]</scope>
    <source>
        <strain evidence="4 5">SB22</strain>
    </source>
</reference>
<dbReference type="PANTHER" id="PTHR36251:SF2">
    <property type="entry name" value="GIFSY-2 PROPHAGE HOST SPECIFICITY PROTEIN J, PHAGE LAMBDA"/>
    <property type="match status" value="1"/>
</dbReference>
<feature type="transmembrane region" description="Helical" evidence="1">
    <location>
        <begin position="146"/>
        <end position="168"/>
    </location>
</feature>
<dbReference type="Proteomes" id="UP000019486">
    <property type="component" value="Unassembled WGS sequence"/>
</dbReference>
<evidence type="ECO:0000313" key="4">
    <source>
        <dbReference type="EMBL" id="EWY36783.1"/>
    </source>
</evidence>
<dbReference type="PANTHER" id="PTHR36251">
    <property type="entry name" value="FELS-1 PROPHAGE HOST SPECIFICITY PROTEIN-RELATED"/>
    <property type="match status" value="1"/>
</dbReference>
<comment type="caution">
    <text evidence="4">The sequence shown here is derived from an EMBL/GenBank/DDBJ whole genome shotgun (WGS) entry which is preliminary data.</text>
</comment>
<keyword evidence="1" id="KW-0812">Transmembrane</keyword>
<name>W9GZ75_9PROT</name>
<dbReference type="InterPro" id="IPR053171">
    <property type="entry name" value="Viral_Tip_Attach_Protein"/>
</dbReference>
<proteinExistence type="predicted"/>
<dbReference type="InterPro" id="IPR055385">
    <property type="entry name" value="GpJ_HDII-ins2"/>
</dbReference>
<evidence type="ECO:0000256" key="1">
    <source>
        <dbReference type="SAM" id="Phobius"/>
    </source>
</evidence>
<protein>
    <submittedName>
        <fullName evidence="4">Uncharacterized protein</fullName>
    </submittedName>
</protein>
<dbReference type="RefSeq" id="WP_037460075.1">
    <property type="nucleotide sequence ID" value="NZ_AVFL01000036.1"/>
</dbReference>
<gene>
    <name evidence="4" type="ORF">N825_25450</name>
</gene>
<dbReference type="Pfam" id="PF09327">
    <property type="entry name" value="Phage_Tail_Tip"/>
    <property type="match status" value="1"/>
</dbReference>
<organism evidence="4 5">
    <name type="scientific">Skermanella stibiiresistens SB22</name>
    <dbReference type="NCBI Taxonomy" id="1385369"/>
    <lineage>
        <taxon>Bacteria</taxon>
        <taxon>Pseudomonadati</taxon>
        <taxon>Pseudomonadota</taxon>
        <taxon>Alphaproteobacteria</taxon>
        <taxon>Rhodospirillales</taxon>
        <taxon>Azospirillaceae</taxon>
        <taxon>Skermanella</taxon>
    </lineage>
</organism>